<gene>
    <name evidence="9" type="ORF">DFH07DRAFT_962958</name>
</gene>
<feature type="compositionally biased region" description="Low complexity" evidence="8">
    <location>
        <begin position="222"/>
        <end position="235"/>
    </location>
</feature>
<name>A0AAD7N5K0_9AGAR</name>
<evidence type="ECO:0000313" key="9">
    <source>
        <dbReference type="EMBL" id="KAJ7746483.1"/>
    </source>
</evidence>
<organism evidence="9 10">
    <name type="scientific">Mycena maculata</name>
    <dbReference type="NCBI Taxonomy" id="230809"/>
    <lineage>
        <taxon>Eukaryota</taxon>
        <taxon>Fungi</taxon>
        <taxon>Dikarya</taxon>
        <taxon>Basidiomycota</taxon>
        <taxon>Agaricomycotina</taxon>
        <taxon>Agaricomycetes</taxon>
        <taxon>Agaricomycetidae</taxon>
        <taxon>Agaricales</taxon>
        <taxon>Marasmiineae</taxon>
        <taxon>Mycenaceae</taxon>
        <taxon>Mycena</taxon>
    </lineage>
</organism>
<comment type="caution">
    <text evidence="9">The sequence shown here is derived from an EMBL/GenBank/DDBJ whole genome shotgun (WGS) entry which is preliminary data.</text>
</comment>
<evidence type="ECO:0000256" key="5">
    <source>
        <dbReference type="ARBA" id="ARBA00022989"/>
    </source>
</evidence>
<evidence type="ECO:0000256" key="6">
    <source>
        <dbReference type="ARBA" id="ARBA00023136"/>
    </source>
</evidence>
<evidence type="ECO:0000313" key="10">
    <source>
        <dbReference type="Proteomes" id="UP001215280"/>
    </source>
</evidence>
<keyword evidence="10" id="KW-1185">Reference proteome</keyword>
<dbReference type="GO" id="GO:0006950">
    <property type="term" value="P:response to stress"/>
    <property type="evidence" value="ECO:0007669"/>
    <property type="project" value="UniProtKB-ARBA"/>
</dbReference>
<feature type="compositionally biased region" description="Polar residues" evidence="8">
    <location>
        <begin position="260"/>
        <end position="269"/>
    </location>
</feature>
<evidence type="ECO:0000256" key="8">
    <source>
        <dbReference type="SAM" id="MobiDB-lite"/>
    </source>
</evidence>
<feature type="transmembrane region" description="Helical" evidence="7">
    <location>
        <begin position="17"/>
        <end position="41"/>
    </location>
</feature>
<proteinExistence type="inferred from homology"/>
<evidence type="ECO:0000256" key="1">
    <source>
        <dbReference type="ARBA" id="ARBA00004477"/>
    </source>
</evidence>
<feature type="compositionally biased region" description="Low complexity" evidence="8">
    <location>
        <begin position="249"/>
        <end position="259"/>
    </location>
</feature>
<feature type="region of interest" description="Disordered" evidence="8">
    <location>
        <begin position="222"/>
        <end position="276"/>
    </location>
</feature>
<evidence type="ECO:0000256" key="4">
    <source>
        <dbReference type="ARBA" id="ARBA00022824"/>
    </source>
</evidence>
<keyword evidence="6 7" id="KW-0472">Membrane</keyword>
<feature type="transmembrane region" description="Helical" evidence="7">
    <location>
        <begin position="128"/>
        <end position="151"/>
    </location>
</feature>
<sequence length="276" mass="29512">MNDIVAEIRKIPPVTRFLIVSSLSVSLPVMMNVVSAYKVIYTHKLVFEQLQVWRLYSSFFLGSGGITYIFVRVLLLAVRMGSQLESTDGPYFKKSADLAWQLFASCVAIIITSIPVQPYIFFRPLLLCLAYVSSALAPVGAQTSIMGLVTLPVTYTPYIMLGFELLNAGPQGVARMLPGAVVGHLWWWGVWGGAVGGAGGVLQEWSIAPRWLRDWFDEGDAPRPGARGAAGTTGANSGGGVHVVPPRRPLNAPAAAPAASTSGYQWGSGQKLGSGS</sequence>
<evidence type="ECO:0000256" key="3">
    <source>
        <dbReference type="ARBA" id="ARBA00022692"/>
    </source>
</evidence>
<protein>
    <recommendedName>
        <fullName evidence="7">Derlin</fullName>
    </recommendedName>
</protein>
<accession>A0AAD7N5K0</accession>
<feature type="transmembrane region" description="Helical" evidence="7">
    <location>
        <begin position="98"/>
        <end position="116"/>
    </location>
</feature>
<keyword evidence="5 7" id="KW-1133">Transmembrane helix</keyword>
<dbReference type="PANTHER" id="PTHR11009">
    <property type="entry name" value="DER1-LIKE PROTEIN, DERLIN"/>
    <property type="match status" value="1"/>
</dbReference>
<evidence type="ECO:0000256" key="7">
    <source>
        <dbReference type="RuleBase" id="RU363059"/>
    </source>
</evidence>
<dbReference type="AlphaFoldDB" id="A0AAD7N5K0"/>
<dbReference type="InterPro" id="IPR035952">
    <property type="entry name" value="Rhomboid-like_sf"/>
</dbReference>
<evidence type="ECO:0000256" key="2">
    <source>
        <dbReference type="ARBA" id="ARBA00008917"/>
    </source>
</evidence>
<dbReference type="EMBL" id="JARJLG010000098">
    <property type="protein sequence ID" value="KAJ7746483.1"/>
    <property type="molecule type" value="Genomic_DNA"/>
</dbReference>
<dbReference type="Proteomes" id="UP001215280">
    <property type="component" value="Unassembled WGS sequence"/>
</dbReference>
<feature type="transmembrane region" description="Helical" evidence="7">
    <location>
        <begin position="53"/>
        <end position="78"/>
    </location>
</feature>
<comment type="function">
    <text evidence="7">May be involved in the degradation of misfolded endoplasmic reticulum (ER) luminal proteins.</text>
</comment>
<comment type="similarity">
    <text evidence="2 7">Belongs to the derlin family.</text>
</comment>
<dbReference type="SUPFAM" id="SSF144091">
    <property type="entry name" value="Rhomboid-like"/>
    <property type="match status" value="1"/>
</dbReference>
<comment type="subcellular location">
    <subcellularLocation>
        <location evidence="1 7">Endoplasmic reticulum membrane</location>
        <topology evidence="1 7">Multi-pass membrane protein</topology>
    </subcellularLocation>
</comment>
<dbReference type="GO" id="GO:0005789">
    <property type="term" value="C:endoplasmic reticulum membrane"/>
    <property type="evidence" value="ECO:0007669"/>
    <property type="project" value="UniProtKB-SubCell"/>
</dbReference>
<reference evidence="9" key="1">
    <citation type="submission" date="2023-03" db="EMBL/GenBank/DDBJ databases">
        <title>Massive genome expansion in bonnet fungi (Mycena s.s.) driven by repeated elements and novel gene families across ecological guilds.</title>
        <authorList>
            <consortium name="Lawrence Berkeley National Laboratory"/>
            <person name="Harder C.B."/>
            <person name="Miyauchi S."/>
            <person name="Viragh M."/>
            <person name="Kuo A."/>
            <person name="Thoen E."/>
            <person name="Andreopoulos B."/>
            <person name="Lu D."/>
            <person name="Skrede I."/>
            <person name="Drula E."/>
            <person name="Henrissat B."/>
            <person name="Morin E."/>
            <person name="Kohler A."/>
            <person name="Barry K."/>
            <person name="LaButti K."/>
            <person name="Morin E."/>
            <person name="Salamov A."/>
            <person name="Lipzen A."/>
            <person name="Mereny Z."/>
            <person name="Hegedus B."/>
            <person name="Baldrian P."/>
            <person name="Stursova M."/>
            <person name="Weitz H."/>
            <person name="Taylor A."/>
            <person name="Grigoriev I.V."/>
            <person name="Nagy L.G."/>
            <person name="Martin F."/>
            <person name="Kauserud H."/>
        </authorList>
    </citation>
    <scope>NUCLEOTIDE SEQUENCE</scope>
    <source>
        <strain evidence="9">CBHHK188m</strain>
    </source>
</reference>
<dbReference type="Pfam" id="PF04511">
    <property type="entry name" value="DER1"/>
    <property type="match status" value="1"/>
</dbReference>
<keyword evidence="3 7" id="KW-0812">Transmembrane</keyword>
<feature type="transmembrane region" description="Helical" evidence="7">
    <location>
        <begin position="185"/>
        <end position="203"/>
    </location>
</feature>
<dbReference type="InterPro" id="IPR007599">
    <property type="entry name" value="DER1"/>
</dbReference>
<keyword evidence="4 7" id="KW-0256">Endoplasmic reticulum</keyword>